<dbReference type="PANTHER" id="PTHR43187">
    <property type="entry name" value="GLUTAMINE AMIDOTRANSFERASE DUG3-RELATED"/>
    <property type="match status" value="1"/>
</dbReference>
<evidence type="ECO:0000313" key="3">
    <source>
        <dbReference type="Proteomes" id="UP001142393"/>
    </source>
</evidence>
<protein>
    <recommendedName>
        <fullName evidence="1">Glutamine amidotransferase type-2 domain-containing protein</fullName>
    </recommendedName>
</protein>
<feature type="domain" description="Glutamine amidotransferase type-2" evidence="1">
    <location>
        <begin position="1"/>
        <end position="124"/>
    </location>
</feature>
<dbReference type="AlphaFoldDB" id="A0A9W8TVS8"/>
<dbReference type="PANTHER" id="PTHR43187:SF1">
    <property type="entry name" value="GLUTAMINE AMIDOTRANSFERASE DUG3-RELATED"/>
    <property type="match status" value="1"/>
</dbReference>
<proteinExistence type="predicted"/>
<dbReference type="Proteomes" id="UP001142393">
    <property type="component" value="Unassembled WGS sequence"/>
</dbReference>
<keyword evidence="3" id="KW-1185">Reference proteome</keyword>
<gene>
    <name evidence="2" type="ORF">DFH05DRAFT_226085</name>
</gene>
<reference evidence="2 3" key="1">
    <citation type="journal article" date="2023" name="Proc. Natl. Acad. Sci. U.S.A.">
        <title>A global phylogenomic analysis of the shiitake genus Lentinula.</title>
        <authorList>
            <person name="Sierra-Patev S."/>
            <person name="Min B."/>
            <person name="Naranjo-Ortiz M."/>
            <person name="Looney B."/>
            <person name="Konkel Z."/>
            <person name="Slot J.C."/>
            <person name="Sakamoto Y."/>
            <person name="Steenwyk J.L."/>
            <person name="Rokas A."/>
            <person name="Carro J."/>
            <person name="Camarero S."/>
            <person name="Ferreira P."/>
            <person name="Molpeceres G."/>
            <person name="Ruiz-Duenas F.J."/>
            <person name="Serrano A."/>
            <person name="Henrissat B."/>
            <person name="Drula E."/>
            <person name="Hughes K.W."/>
            <person name="Mata J.L."/>
            <person name="Ishikawa N.K."/>
            <person name="Vargas-Isla R."/>
            <person name="Ushijima S."/>
            <person name="Smith C.A."/>
            <person name="Donoghue J."/>
            <person name="Ahrendt S."/>
            <person name="Andreopoulos W."/>
            <person name="He G."/>
            <person name="LaButti K."/>
            <person name="Lipzen A."/>
            <person name="Ng V."/>
            <person name="Riley R."/>
            <person name="Sandor L."/>
            <person name="Barry K."/>
            <person name="Martinez A.T."/>
            <person name="Xiao Y."/>
            <person name="Gibbons J.G."/>
            <person name="Terashima K."/>
            <person name="Grigoriev I.V."/>
            <person name="Hibbett D."/>
        </authorList>
    </citation>
    <scope>NUCLEOTIDE SEQUENCE [LARGE SCALE GENOMIC DNA]</scope>
    <source>
        <strain evidence="2 3">TFB7810</strain>
    </source>
</reference>
<dbReference type="SUPFAM" id="SSF56235">
    <property type="entry name" value="N-terminal nucleophile aminohydrolases (Ntn hydrolases)"/>
    <property type="match status" value="1"/>
</dbReference>
<dbReference type="EMBL" id="JANVFU010000010">
    <property type="protein sequence ID" value="KAJ3742592.1"/>
    <property type="molecule type" value="Genomic_DNA"/>
</dbReference>
<sequence length="124" mass="14139">MLPAQFRLTIAPISTDLVFEQLCKHTASKCTLAHIRDASFPPVVEVNNHPVIYGKYSFMHNGSVHSFSKIRYDVMKRIFELQTMVQINQYQSSIQDSNYIFGILGITDTVLRSCALTTADRPHY</sequence>
<accession>A0A9W8TVS8</accession>
<evidence type="ECO:0000313" key="2">
    <source>
        <dbReference type="EMBL" id="KAJ3742592.1"/>
    </source>
</evidence>
<organism evidence="2 3">
    <name type="scientific">Lentinula detonsa</name>
    <dbReference type="NCBI Taxonomy" id="2804962"/>
    <lineage>
        <taxon>Eukaryota</taxon>
        <taxon>Fungi</taxon>
        <taxon>Dikarya</taxon>
        <taxon>Basidiomycota</taxon>
        <taxon>Agaricomycotina</taxon>
        <taxon>Agaricomycetes</taxon>
        <taxon>Agaricomycetidae</taxon>
        <taxon>Agaricales</taxon>
        <taxon>Marasmiineae</taxon>
        <taxon>Omphalotaceae</taxon>
        <taxon>Lentinula</taxon>
    </lineage>
</organism>
<comment type="caution">
    <text evidence="2">The sequence shown here is derived from an EMBL/GenBank/DDBJ whole genome shotgun (WGS) entry which is preliminary data.</text>
</comment>
<evidence type="ECO:0000259" key="1">
    <source>
        <dbReference type="PROSITE" id="PS51278"/>
    </source>
</evidence>
<dbReference type="InterPro" id="IPR052373">
    <property type="entry name" value="Gamma-glu_amide_hydrolase"/>
</dbReference>
<dbReference type="PROSITE" id="PS51278">
    <property type="entry name" value="GATASE_TYPE_2"/>
    <property type="match status" value="1"/>
</dbReference>
<dbReference type="InterPro" id="IPR017932">
    <property type="entry name" value="GATase_2_dom"/>
</dbReference>
<dbReference type="InterPro" id="IPR029055">
    <property type="entry name" value="Ntn_hydrolases_N"/>
</dbReference>
<dbReference type="Gene3D" id="3.60.20.10">
    <property type="entry name" value="Glutamine Phosphoribosylpyrophosphate, subunit 1, domain 1"/>
    <property type="match status" value="1"/>
</dbReference>
<name>A0A9W8TVS8_9AGAR</name>